<dbReference type="PANTHER" id="PTHR36115">
    <property type="entry name" value="PROLINE-RICH ANTIGEN HOMOLOG-RELATED"/>
    <property type="match status" value="1"/>
</dbReference>
<comment type="subcellular location">
    <subcellularLocation>
        <location evidence="1">Cell membrane</location>
        <topology evidence="1">Multi-pass membrane protein</topology>
    </subcellularLocation>
</comment>
<evidence type="ECO:0000256" key="5">
    <source>
        <dbReference type="ARBA" id="ARBA00023136"/>
    </source>
</evidence>
<evidence type="ECO:0000313" key="8">
    <source>
        <dbReference type="EMBL" id="SFG39239.1"/>
    </source>
</evidence>
<keyword evidence="9" id="KW-1185">Reference proteome</keyword>
<dbReference type="InterPro" id="IPR051791">
    <property type="entry name" value="Pra-immunoreactive"/>
</dbReference>
<dbReference type="Proteomes" id="UP000198897">
    <property type="component" value="Unassembled WGS sequence"/>
</dbReference>
<dbReference type="GO" id="GO:0005886">
    <property type="term" value="C:plasma membrane"/>
    <property type="evidence" value="ECO:0007669"/>
    <property type="project" value="UniProtKB-SubCell"/>
</dbReference>
<accession>A0A1I2RID1</accession>
<gene>
    <name evidence="8" type="ORF">SAMN05216353_13940</name>
</gene>
<evidence type="ECO:0000256" key="6">
    <source>
        <dbReference type="SAM" id="Phobius"/>
    </source>
</evidence>
<name>A0A1I2RID1_9BACI</name>
<feature type="transmembrane region" description="Helical" evidence="6">
    <location>
        <begin position="12"/>
        <end position="35"/>
    </location>
</feature>
<keyword evidence="4 6" id="KW-1133">Transmembrane helix</keyword>
<evidence type="ECO:0000259" key="7">
    <source>
        <dbReference type="Pfam" id="PF06271"/>
    </source>
</evidence>
<dbReference type="OrthoDB" id="1787043at2"/>
<dbReference type="Pfam" id="PF06271">
    <property type="entry name" value="RDD"/>
    <property type="match status" value="1"/>
</dbReference>
<evidence type="ECO:0000256" key="2">
    <source>
        <dbReference type="ARBA" id="ARBA00022475"/>
    </source>
</evidence>
<evidence type="ECO:0000256" key="4">
    <source>
        <dbReference type="ARBA" id="ARBA00022989"/>
    </source>
</evidence>
<dbReference type="RefSeq" id="WP_089753704.1">
    <property type="nucleotide sequence ID" value="NZ_FOOG01000039.1"/>
</dbReference>
<organism evidence="8 9">
    <name type="scientific">Halobacillus alkaliphilus</name>
    <dbReference type="NCBI Taxonomy" id="396056"/>
    <lineage>
        <taxon>Bacteria</taxon>
        <taxon>Bacillati</taxon>
        <taxon>Bacillota</taxon>
        <taxon>Bacilli</taxon>
        <taxon>Bacillales</taxon>
        <taxon>Bacillaceae</taxon>
        <taxon>Halobacillus</taxon>
    </lineage>
</organism>
<reference evidence="9" key="1">
    <citation type="submission" date="2016-10" db="EMBL/GenBank/DDBJ databases">
        <authorList>
            <person name="Varghese N."/>
            <person name="Submissions S."/>
        </authorList>
    </citation>
    <scope>NUCLEOTIDE SEQUENCE [LARGE SCALE GENOMIC DNA]</scope>
    <source>
        <strain evidence="9">FP5</strain>
    </source>
</reference>
<feature type="domain" description="RDD" evidence="7">
    <location>
        <begin position="8"/>
        <end position="133"/>
    </location>
</feature>
<protein>
    <submittedName>
        <fullName evidence="8">Uncharacterized membrane protein YckC, RDD family</fullName>
    </submittedName>
</protein>
<proteinExistence type="predicted"/>
<keyword evidence="5 6" id="KW-0472">Membrane</keyword>
<dbReference type="InterPro" id="IPR010432">
    <property type="entry name" value="RDD"/>
</dbReference>
<feature type="transmembrane region" description="Helical" evidence="6">
    <location>
        <begin position="101"/>
        <end position="120"/>
    </location>
</feature>
<sequence length="140" mass="15675">MGFDLDRAGFGMRLFAGVLDTLVIVIPIGVFVYLYTGTPSLNWTQGVTWNILYIIYSIILPVIWGGYNVGKRLVNIRINKADGKELNIADMFFREFIGKFLLGYLTVGLSTLVSALMIVFRKDKKAIHDFVAGTFVSNEV</sequence>
<feature type="transmembrane region" description="Helical" evidence="6">
    <location>
        <begin position="47"/>
        <end position="67"/>
    </location>
</feature>
<dbReference type="EMBL" id="FOOG01000039">
    <property type="protein sequence ID" value="SFG39239.1"/>
    <property type="molecule type" value="Genomic_DNA"/>
</dbReference>
<keyword evidence="2" id="KW-1003">Cell membrane</keyword>
<keyword evidence="3 6" id="KW-0812">Transmembrane</keyword>
<dbReference type="PANTHER" id="PTHR36115:SF9">
    <property type="entry name" value="LMO1584 PROTEIN"/>
    <property type="match status" value="1"/>
</dbReference>
<evidence type="ECO:0000256" key="3">
    <source>
        <dbReference type="ARBA" id="ARBA00022692"/>
    </source>
</evidence>
<evidence type="ECO:0000256" key="1">
    <source>
        <dbReference type="ARBA" id="ARBA00004651"/>
    </source>
</evidence>
<dbReference type="AlphaFoldDB" id="A0A1I2RID1"/>
<evidence type="ECO:0000313" key="9">
    <source>
        <dbReference type="Proteomes" id="UP000198897"/>
    </source>
</evidence>